<gene>
    <name evidence="3" type="primary">BnaC07g13690D</name>
    <name evidence="2" type="ORF">DARMORV10_C07P21140.1</name>
    <name evidence="3" type="ORF">GSBRNA2T00061887001</name>
</gene>
<organism evidence="3 4">
    <name type="scientific">Brassica napus</name>
    <name type="common">Rape</name>
    <dbReference type="NCBI Taxonomy" id="3708"/>
    <lineage>
        <taxon>Eukaryota</taxon>
        <taxon>Viridiplantae</taxon>
        <taxon>Streptophyta</taxon>
        <taxon>Embryophyta</taxon>
        <taxon>Tracheophyta</taxon>
        <taxon>Spermatophyta</taxon>
        <taxon>Magnoliopsida</taxon>
        <taxon>eudicotyledons</taxon>
        <taxon>Gunneridae</taxon>
        <taxon>Pentapetalae</taxon>
        <taxon>rosids</taxon>
        <taxon>malvids</taxon>
        <taxon>Brassicales</taxon>
        <taxon>Brassicaceae</taxon>
        <taxon>Brassiceae</taxon>
        <taxon>Brassica</taxon>
    </lineage>
</organism>
<evidence type="ECO:0000313" key="2">
    <source>
        <dbReference type="EMBL" id="CAF1978777.1"/>
    </source>
</evidence>
<accession>A0A078FHT2</accession>
<evidence type="ECO:0000313" key="3">
    <source>
        <dbReference type="EMBL" id="CDY12529.1"/>
    </source>
</evidence>
<evidence type="ECO:0000256" key="1">
    <source>
        <dbReference type="SAM" id="SignalP"/>
    </source>
</evidence>
<protein>
    <submittedName>
        <fullName evidence="2">(rape) hypothetical protein</fullName>
    </submittedName>
    <submittedName>
        <fullName evidence="3">BnaC07g13690D protein</fullName>
    </submittedName>
</protein>
<feature type="chain" id="PRO_5040561867" evidence="1">
    <location>
        <begin position="20"/>
        <end position="44"/>
    </location>
</feature>
<reference evidence="3 4" key="1">
    <citation type="journal article" date="2014" name="Science">
        <title>Plant genetics. Early allopolyploid evolution in the post-Neolithic Brassica napus oilseed genome.</title>
        <authorList>
            <person name="Chalhoub B."/>
            <person name="Denoeud F."/>
            <person name="Liu S."/>
            <person name="Parkin I.A."/>
            <person name="Tang H."/>
            <person name="Wang X."/>
            <person name="Chiquet J."/>
            <person name="Belcram H."/>
            <person name="Tong C."/>
            <person name="Samans B."/>
            <person name="Correa M."/>
            <person name="Da Silva C."/>
            <person name="Just J."/>
            <person name="Falentin C."/>
            <person name="Koh C.S."/>
            <person name="Le Clainche I."/>
            <person name="Bernard M."/>
            <person name="Bento P."/>
            <person name="Noel B."/>
            <person name="Labadie K."/>
            <person name="Alberti A."/>
            <person name="Charles M."/>
            <person name="Arnaud D."/>
            <person name="Guo H."/>
            <person name="Daviaud C."/>
            <person name="Alamery S."/>
            <person name="Jabbari K."/>
            <person name="Zhao M."/>
            <person name="Edger P.P."/>
            <person name="Chelaifa H."/>
            <person name="Tack D."/>
            <person name="Lassalle G."/>
            <person name="Mestiri I."/>
            <person name="Schnel N."/>
            <person name="Le Paslier M.C."/>
            <person name="Fan G."/>
            <person name="Renault V."/>
            <person name="Bayer P.E."/>
            <person name="Golicz A.A."/>
            <person name="Manoli S."/>
            <person name="Lee T.H."/>
            <person name="Thi V.H."/>
            <person name="Chalabi S."/>
            <person name="Hu Q."/>
            <person name="Fan C."/>
            <person name="Tollenaere R."/>
            <person name="Lu Y."/>
            <person name="Battail C."/>
            <person name="Shen J."/>
            <person name="Sidebottom C.H."/>
            <person name="Wang X."/>
            <person name="Canaguier A."/>
            <person name="Chauveau A."/>
            <person name="Berard A."/>
            <person name="Deniot G."/>
            <person name="Guan M."/>
            <person name="Liu Z."/>
            <person name="Sun F."/>
            <person name="Lim Y.P."/>
            <person name="Lyons E."/>
            <person name="Town C.D."/>
            <person name="Bancroft I."/>
            <person name="Wang X."/>
            <person name="Meng J."/>
            <person name="Ma J."/>
            <person name="Pires J.C."/>
            <person name="King G.J."/>
            <person name="Brunel D."/>
            <person name="Delourme R."/>
            <person name="Renard M."/>
            <person name="Aury J.M."/>
            <person name="Adams K.L."/>
            <person name="Batley J."/>
            <person name="Snowdon R.J."/>
            <person name="Tost J."/>
            <person name="Edwards D."/>
            <person name="Zhou Y."/>
            <person name="Hua W."/>
            <person name="Sharpe A.G."/>
            <person name="Paterson A.H."/>
            <person name="Guan C."/>
            <person name="Wincker P."/>
        </authorList>
    </citation>
    <scope>NUCLEOTIDE SEQUENCE [LARGE SCALE GENOMIC DNA]</scope>
    <source>
        <strain evidence="4">cv. Darmor-bzh</strain>
    </source>
</reference>
<sequence>MMGPIHYFILIFLSTLVEEGSHLNTVKDIATALNQIIRRIQEES</sequence>
<dbReference type="PaxDb" id="3708-A0A078FHT2"/>
<keyword evidence="4" id="KW-1185">Reference proteome</keyword>
<keyword evidence="1" id="KW-0732">Signal</keyword>
<proteinExistence type="predicted"/>
<name>A0A078FHT2_BRANA</name>
<dbReference type="Gramene" id="CDY12529">
    <property type="protein sequence ID" value="CDY12529"/>
    <property type="gene ID" value="GSBRNA2T00061887001"/>
</dbReference>
<dbReference type="Proteomes" id="UP001295469">
    <property type="component" value="Chromosome C07"/>
</dbReference>
<dbReference type="EMBL" id="HG994371">
    <property type="protein sequence ID" value="CAF1978777.1"/>
    <property type="molecule type" value="Genomic_DNA"/>
</dbReference>
<evidence type="ECO:0000313" key="4">
    <source>
        <dbReference type="Proteomes" id="UP000028999"/>
    </source>
</evidence>
<dbReference type="EMBL" id="LK032023">
    <property type="protein sequence ID" value="CDY12529.1"/>
    <property type="molecule type" value="Genomic_DNA"/>
</dbReference>
<dbReference type="AlphaFoldDB" id="A0A078FHT2"/>
<dbReference type="Proteomes" id="UP000028999">
    <property type="component" value="Unassembled WGS sequence"/>
</dbReference>
<reference evidence="2" key="3">
    <citation type="submission" date="2021-01" db="EMBL/GenBank/DDBJ databases">
        <authorList>
            <consortium name="Genoscope - CEA"/>
            <person name="William W."/>
        </authorList>
    </citation>
    <scope>NUCLEOTIDE SEQUENCE</scope>
</reference>
<reference evidence="3" key="2">
    <citation type="submission" date="2014-06" db="EMBL/GenBank/DDBJ databases">
        <authorList>
            <person name="Genoscope - CEA"/>
        </authorList>
    </citation>
    <scope>NUCLEOTIDE SEQUENCE</scope>
</reference>
<feature type="signal peptide" evidence="1">
    <location>
        <begin position="1"/>
        <end position="19"/>
    </location>
</feature>